<dbReference type="EMBL" id="CP001650">
    <property type="protein sequence ID" value="ADF51066.1"/>
    <property type="molecule type" value="Genomic_DNA"/>
</dbReference>
<dbReference type="AlphaFoldDB" id="D5BGA7"/>
<evidence type="ECO:0000313" key="1">
    <source>
        <dbReference type="EMBL" id="ADF51066.1"/>
    </source>
</evidence>
<dbReference type="Proteomes" id="UP000001654">
    <property type="component" value="Chromosome"/>
</dbReference>
<name>D5BGA7_ZUNPS</name>
<evidence type="ECO:0000313" key="2">
    <source>
        <dbReference type="Proteomes" id="UP000001654"/>
    </source>
</evidence>
<dbReference type="HOGENOM" id="CLU_3376862_0_0_10"/>
<protein>
    <submittedName>
        <fullName evidence="1">Uncharacterized protein</fullName>
    </submittedName>
</protein>
<accession>D5BGA7</accession>
<keyword evidence="2" id="KW-1185">Reference proteome</keyword>
<reference evidence="1 2" key="1">
    <citation type="journal article" date="2010" name="BMC Genomics">
        <title>The complete genome of Zunongwangia profunda SM-A87 reveals its adaptation to the deep-sea environment and ecological role in sedimentary organic nitrogen degradation.</title>
        <authorList>
            <person name="Qin Q.L."/>
            <person name="Zhang X.Y."/>
            <person name="Wang X.M."/>
            <person name="Liu G.M."/>
            <person name="Chen X.L."/>
            <person name="Xie B.B."/>
            <person name="Dang H.Y."/>
            <person name="Zhou B.C."/>
            <person name="Yu J."/>
            <person name="Zhang Y.Z."/>
        </authorList>
    </citation>
    <scope>NUCLEOTIDE SEQUENCE [LARGE SCALE GENOMIC DNA]</scope>
    <source>
        <strain evidence="2">DSM 18752 / CCTCC AB 206139 / SM-A87</strain>
    </source>
</reference>
<sequence>MIHFGIFFISVVKQINSAALDVEDGLSSVLPSAE</sequence>
<gene>
    <name evidence="1" type="ordered locus">ZPR_0716</name>
</gene>
<dbReference type="KEGG" id="zpr:ZPR_0716"/>
<proteinExistence type="predicted"/>
<organism evidence="1 2">
    <name type="scientific">Zunongwangia profunda (strain DSM 18752 / CCTCC AB 206139 / SM-A87)</name>
    <name type="common">Wangia profunda</name>
    <dbReference type="NCBI Taxonomy" id="655815"/>
    <lineage>
        <taxon>Bacteria</taxon>
        <taxon>Pseudomonadati</taxon>
        <taxon>Bacteroidota</taxon>
        <taxon>Flavobacteriia</taxon>
        <taxon>Flavobacteriales</taxon>
        <taxon>Flavobacteriaceae</taxon>
        <taxon>Zunongwangia</taxon>
    </lineage>
</organism>
<dbReference type="STRING" id="655815.ZPR_0716"/>